<sequence>LASRRSIRNPWNVEEKKSEGMLRGATKFLRIARSPRSSSRYSTLSERVAQREREKLKQYLEETKEFVENATEKDGFANEELERMHEEGFDRGREKTNCPIF</sequence>
<proteinExistence type="predicted"/>
<evidence type="ECO:0000313" key="2">
    <source>
        <dbReference type="WBParaSite" id="PgR037_g017_t02"/>
    </source>
</evidence>
<dbReference type="Proteomes" id="UP000887569">
    <property type="component" value="Unplaced"/>
</dbReference>
<accession>A0A915BEX0</accession>
<dbReference type="AlphaFoldDB" id="A0A915BEX0"/>
<dbReference type="WBParaSite" id="PgR037_g017_t02">
    <property type="protein sequence ID" value="PgR037_g017_t02"/>
    <property type="gene ID" value="PgR037_g017"/>
</dbReference>
<organism evidence="1 2">
    <name type="scientific">Parascaris univalens</name>
    <name type="common">Nematode worm</name>
    <dbReference type="NCBI Taxonomy" id="6257"/>
    <lineage>
        <taxon>Eukaryota</taxon>
        <taxon>Metazoa</taxon>
        <taxon>Ecdysozoa</taxon>
        <taxon>Nematoda</taxon>
        <taxon>Chromadorea</taxon>
        <taxon>Rhabditida</taxon>
        <taxon>Spirurina</taxon>
        <taxon>Ascaridomorpha</taxon>
        <taxon>Ascaridoidea</taxon>
        <taxon>Ascarididae</taxon>
        <taxon>Parascaris</taxon>
    </lineage>
</organism>
<keyword evidence="1" id="KW-1185">Reference proteome</keyword>
<reference evidence="2" key="1">
    <citation type="submission" date="2022-11" db="UniProtKB">
        <authorList>
            <consortium name="WormBaseParasite"/>
        </authorList>
    </citation>
    <scope>IDENTIFICATION</scope>
</reference>
<name>A0A915BEX0_PARUN</name>
<protein>
    <submittedName>
        <fullName evidence="2">Uncharacterized protein</fullName>
    </submittedName>
</protein>
<evidence type="ECO:0000313" key="1">
    <source>
        <dbReference type="Proteomes" id="UP000887569"/>
    </source>
</evidence>